<accession>A0A286TCY7</accession>
<sequence>MKPEPWVSWTFDEAKTLDYDLPGSLNIETQAYPRRSRSRSRRMVASSRPRRASPVMAMLASGFLLLIAAVAVFAIRRAAQ</sequence>
<keyword evidence="1" id="KW-0472">Membrane</keyword>
<organism evidence="2 3">
    <name type="scientific">Bifidobacterium bifidum LMG 13195</name>
    <dbReference type="NCBI Taxonomy" id="1207542"/>
    <lineage>
        <taxon>Bacteria</taxon>
        <taxon>Bacillati</taxon>
        <taxon>Actinomycetota</taxon>
        <taxon>Actinomycetes</taxon>
        <taxon>Bifidobacteriales</taxon>
        <taxon>Bifidobacteriaceae</taxon>
        <taxon>Bifidobacterium</taxon>
    </lineage>
</organism>
<evidence type="ECO:0000313" key="2">
    <source>
        <dbReference type="EMBL" id="BBA48077.1"/>
    </source>
</evidence>
<evidence type="ECO:0000256" key="1">
    <source>
        <dbReference type="SAM" id="Phobius"/>
    </source>
</evidence>
<dbReference type="Proteomes" id="UP000262177">
    <property type="component" value="Chromosome"/>
</dbReference>
<evidence type="ECO:0000313" key="3">
    <source>
        <dbReference type="Proteomes" id="UP000262177"/>
    </source>
</evidence>
<feature type="transmembrane region" description="Helical" evidence="1">
    <location>
        <begin position="55"/>
        <end position="75"/>
    </location>
</feature>
<gene>
    <name evidence="2" type="ORF">BBJK_01561</name>
</gene>
<keyword evidence="1" id="KW-0812">Transmembrane</keyword>
<dbReference type="EMBL" id="AP018131">
    <property type="protein sequence ID" value="BBA48077.1"/>
    <property type="molecule type" value="Genomic_DNA"/>
</dbReference>
<protein>
    <submittedName>
        <fullName evidence="2">Uncharacterized protein</fullName>
    </submittedName>
</protein>
<proteinExistence type="predicted"/>
<name>A0A286TCY7_BIFBI</name>
<reference evidence="2 3" key="1">
    <citation type="journal article" date="2017" name="Biosci. Biotechnol. Biochem.">
        <title>Identification and characterization of a sulfoglycosidase from Bifidobacterium bifidum implicated in mucin glycan utilization.</title>
        <authorList>
            <person name="Katoh T."/>
            <person name="Maeshibu T."/>
            <person name="Kikkawa K."/>
            <person name="Gotoh A."/>
            <person name="Tomabechi Y."/>
            <person name="Nakamura M."/>
            <person name="Liao W.-H."/>
            <person name="Yamaguchi M."/>
            <person name="Ashida H."/>
            <person name="Yamamoto K."/>
            <person name="Katayama T."/>
        </authorList>
    </citation>
    <scope>NUCLEOTIDE SEQUENCE [LARGE SCALE GENOMIC DNA]</scope>
    <source>
        <strain evidence="2 3">JCM 7004</strain>
    </source>
</reference>
<dbReference type="AlphaFoldDB" id="A0A286TCY7"/>
<keyword evidence="1" id="KW-1133">Transmembrane helix</keyword>